<feature type="compositionally biased region" description="Low complexity" evidence="9">
    <location>
        <begin position="367"/>
        <end position="378"/>
    </location>
</feature>
<accession>A0A6P8XC88</accession>
<sequence length="2926" mass="331348">MMSSPFNFEDLFPREENKTPSFENFLCDELKTPTHENSQCDELKTPTNDNNCPASNVHDVETPKTSRKRASELSQTGKYGKRSRLPEDQKFSNGWNLNLEETAPEFPEEPLQINDELDKAINDAIKDVTEPTEASSGWWEQFTEYLSKMDSPKSPKESEVIDQNIEETKGNFEDNKFGESLKVDLNNEFEQILKSTSEQMDNKKNEYSTKKDTPRPSKHTDSIDQDVMKRNDTSSKQVKSTKDINENKSGVSDNLVSIFGLPAENHKSEQKQKAIFERKPKDKEAQKPVIEDQPFEEDNEPMKEFLAAFTKFAPLQQRESQVPENAEIGETNRDVDAESKLETGNSKNSSDSEDFLKNIDSSESAKESSCSDSESVTDSKSKKKARKRNATSPSGSSQGESNESKSEENAQDPFALVEALREMENKEKSGGKQKKSKKKRKSKRKWNSSSDSSSKGNNKRSRKHSDSDSDDFLTSRKYKSKHKANVRNGLDFYEDDSVSEDDRFSSDGFGYNEKLNSDFSNANQLNEYEELFNKMYQIFEQVPSRYKYEMNTVLYPTLVVVYLRMIASGKFRRGKTFVESSMRSLDHSLMPRIDKLMTLQCSADLPKKARRLLAGEQQARVKVVLCEQSYELLMSFKKSWASSKQSLFEQHFELIVKENNGVPYQQIGIGCAPLDKVYWATGEAVKEPPLPSPRAARRNRLKKTKLSPVKNLHMPIGNRLYTPMPRRWDLELQKDDEDHRVPLDKDNLPSIYIHDVREKTESVICATLSSKATMLAIGTQSGAVHVSSLTSTKLVKIKSAKSLEKLDTSTPGIDERMMDASSERMIRKLYGHQGSVYSCAFEPHDHFLLTSSQDRTVRCWCLFTWSCVVIYPGHMAAIYSVCYAPQGYYIATASEDRTVRIWTQDSRKSLCVLVGHLAEVSNCKFHPNRHYLATGSADCTVRLWDIIKGVQVRLFTGHRDGITALAFSTCGRYLVTGSNDHYIVVWDIEKEQLVRALSYHTAGINSIVFAMDNKLFMVGGQDGELSIWNFEHLVQEYDSDEIRKLTNSKRKSSKLKNDDLLVISYPTKESSFYELHITPRNLLLATCIFKMEAPDKESDMNKSTDDEELAMIKAYFRAQSNREKVVMKSTCDECGLDIFKSLMGYKIESPEDDSPETETVLDDVVGTSLKKEFHLSNEKLCESLDIILDDFDDIVDEDKRSVVKVFNHEGCNSNADAVLEEKSKEQQQEDVVIVEEESTRPDIIEIPSESQMNNEQFKGYSTDSSTESEDVSDIRSLESSDSNTLQTPNIITKNWVNKNRIEELRKRQEGNKKKRKLPLKTVRRGILSRGKNLQLLQDNLKIGNQQVQNISQQNNTASNVLPPTKELKQSNLSEVDSYGTKNVNREVRRPYLGYNANPVAFNHGEKVNLINKDARNENNEVSKYQMDERKPVLHTTHETIDFKQPGNGNENKPLPKLNQQLNVENNCAGQNQTRKYSAPQSVNYLRNQIARNQYNTTQKFQMVPCNPRLDPNRKTIVGNIASGQNQTREHPGYAGKIVGVNEEAGNQRNIVLKHQMKPQNPGCSVNYLRNQKVGNENTMFPKPQMVPRTLAFNPQTIAGFKRQEIECENKPALKLNMANNCTGLNQTRGCPGNPLAVNQNRIISKYQMVTRNPSLDPNHETIADFKRQDNRFGNKPPSQVYMTNNCSGPNPIRECHGNYLRNQMVENQNRMVPKFQMLPRNLAPDPNRKTIADFRCQENGIGNKPTSNLNVENNSVRQNLYNHNILNVMESHDKSNTIIRSTNENGYNENTSDSDSRSTEYESSSDEVAEDISMKDSNSINAFLPQKANSKQNRKVSDGKPGTNDETDLSTQSESSDSSEVEEEVPKHSGPAFIPQNMSNERNKIVSAGITETSTHYSKDGESSNSSSEKKDVTDDPKELSMKDKEHAQNVNRTTGKSMHYSTDDHSSDSNSEEDESSDDTEELSIQNDEHNQKVYGRTGKLMFEEEDKASDYSEKLPMKEKEQNEKVYTRRTGKLMFEDEASDGPKESSIRDKDNNTKVYGRGKIMFEEEERVPDEYKNLPTIHNNENKKVYERRSGKSMYNSKDDEFSDSNSDEEDEVSEDPPIKENEHNGNVSERRTGKLMFEKEDKASDFSEKLPMKEKEQNEKVYKRRTGKLMYEEEDKASDDPKELSIKDKDSNRKVYGRGKVMFEEEEEEVPDEYKKLPTINNNENKKVYARGTGKSMHNSTDDESSDSNLEEEEVSEDPPIKENEPNANVSGRRTGKLMFEEDDEASDHTKKLPMKEKEQNEKVYKRRTGKLMYEEEDKTSDDLKELSIKDKDNNRKVYGRGKIMFEEEERVPDEYKKLPTINNIENKKVYARKTGKSIHNSTDDESSDSNLEEEDKVSDEPPKLPMKENEHNGNVCRRRTGKLMFEEEEIEDKENSGIHKKLSPINKKENLQVSAGRTGKFMHYSTEEESSDSNSDKDEASYDSKELYKNTNDHTEKGRKTGKSMHCSTDDESSEDKVSSDDDQDLSIKNNLQTGKVTARRTGKLMLEDEEEEFLDACKKLPMTKKTDDESSHSYSGEDEASDSSKGFSNRSNEENGKEFGRKTGKLMRSKNLLEDESDLSSPSEFSDSSGEENEKLNKKLSGRKSGKSLPPKSSSDEKSDLSPPSEFSDSSGVEDEAPDVAGKLPLGGNEENKTVSTGNTGKSMSPKNSTDDESDLSPPSEFSDSSGVEEEAPETVKSLSDDESEFSDSSGVEEEAPETVKSMSDDESDLSPPSEFSDTNSDDDEALEDASNKSSSEDEYCGSSDDPNVLDQNRSNEDKELEKGISMDKNSRSIEDKENITSGLKQFENSSSNEASGENNIEDKSSDDANDEALDGGRTGIVANSSEDETSKNSDDGINIMKQPKLMEGVTKSSTIGEYSEKKTEEESPGIDDFKD</sequence>
<feature type="region of interest" description="Disordered" evidence="9">
    <location>
        <begin position="1780"/>
        <end position="2179"/>
    </location>
</feature>
<feature type="compositionally biased region" description="Low complexity" evidence="9">
    <location>
        <begin position="2838"/>
        <end position="2849"/>
    </location>
</feature>
<feature type="compositionally biased region" description="Polar residues" evidence="9">
    <location>
        <begin position="2684"/>
        <end position="2698"/>
    </location>
</feature>
<feature type="compositionally biased region" description="Basic and acidic residues" evidence="9">
    <location>
        <begin position="2387"/>
        <end position="2400"/>
    </location>
</feature>
<feature type="repeat" description="WD" evidence="8">
    <location>
        <begin position="955"/>
        <end position="996"/>
    </location>
</feature>
<feature type="compositionally biased region" description="Acidic residues" evidence="9">
    <location>
        <begin position="1951"/>
        <end position="1963"/>
    </location>
</feature>
<keyword evidence="11" id="KW-1185">Reference proteome</keyword>
<dbReference type="CDD" id="cd08044">
    <property type="entry name" value="TAF5_NTD2"/>
    <property type="match status" value="1"/>
</dbReference>
<feature type="repeat" description="WD" evidence="8">
    <location>
        <begin position="829"/>
        <end position="860"/>
    </location>
</feature>
<dbReference type="CDD" id="cd00200">
    <property type="entry name" value="WD40"/>
    <property type="match status" value="1"/>
</dbReference>
<feature type="compositionally biased region" description="Basic and acidic residues" evidence="9">
    <location>
        <begin position="264"/>
        <end position="290"/>
    </location>
</feature>
<comment type="subcellular location">
    <subcellularLocation>
        <location evidence="1">Nucleus</location>
    </subcellularLocation>
</comment>
<evidence type="ECO:0000256" key="2">
    <source>
        <dbReference type="ARBA" id="ARBA00009435"/>
    </source>
</evidence>
<keyword evidence="4" id="KW-0677">Repeat</keyword>
<feature type="repeat" description="WD" evidence="8">
    <location>
        <begin position="871"/>
        <end position="912"/>
    </location>
</feature>
<protein>
    <submittedName>
        <fullName evidence="12">Uncharacterized protein LOC117571647</fullName>
    </submittedName>
</protein>
<feature type="compositionally biased region" description="Polar residues" evidence="9">
    <location>
        <begin position="391"/>
        <end position="401"/>
    </location>
</feature>
<dbReference type="Pfam" id="PF00400">
    <property type="entry name" value="WD40"/>
    <property type="match status" value="5"/>
</dbReference>
<feature type="compositionally biased region" description="Polar residues" evidence="9">
    <location>
        <begin position="45"/>
        <end position="54"/>
    </location>
</feature>
<dbReference type="InterPro" id="IPR019775">
    <property type="entry name" value="WD40_repeat_CS"/>
</dbReference>
<keyword evidence="6" id="KW-0804">Transcription</keyword>
<keyword evidence="7" id="KW-0539">Nucleus</keyword>
<feature type="domain" description="TFIID subunit TAF5 NTD2" evidence="10">
    <location>
        <begin position="525"/>
        <end position="639"/>
    </location>
</feature>
<dbReference type="InterPro" id="IPR020472">
    <property type="entry name" value="WD40_PAC1"/>
</dbReference>
<reference evidence="12" key="1">
    <citation type="submission" date="2025-08" db="UniProtKB">
        <authorList>
            <consortium name="RefSeq"/>
        </authorList>
    </citation>
    <scope>IDENTIFICATION</scope>
    <source>
        <strain evidence="12">15112-1751.03</strain>
        <tissue evidence="12">Whole Adult</tissue>
    </source>
</reference>
<keyword evidence="5" id="KW-0805">Transcription regulation</keyword>
<dbReference type="InterPro" id="IPR001680">
    <property type="entry name" value="WD40_rpt"/>
</dbReference>
<feature type="compositionally biased region" description="Acidic residues" evidence="9">
    <location>
        <begin position="2088"/>
        <end position="2102"/>
    </location>
</feature>
<feature type="compositionally biased region" description="Basic and acidic residues" evidence="9">
    <location>
        <begin position="200"/>
        <end position="233"/>
    </location>
</feature>
<feature type="region of interest" description="Disordered" evidence="9">
    <location>
        <begin position="2355"/>
        <end position="2926"/>
    </location>
</feature>
<feature type="compositionally biased region" description="Basic and acidic residues" evidence="9">
    <location>
        <begin position="2581"/>
        <end position="2591"/>
    </location>
</feature>
<dbReference type="Proteomes" id="UP000515160">
    <property type="component" value="Chromosome 3"/>
</dbReference>
<feature type="compositionally biased region" description="Acidic residues" evidence="9">
    <location>
        <begin position="2372"/>
        <end position="2386"/>
    </location>
</feature>
<dbReference type="GO" id="GO:0016251">
    <property type="term" value="F:RNA polymerase II general transcription initiation factor activity"/>
    <property type="evidence" value="ECO:0007669"/>
    <property type="project" value="TreeGrafter"/>
</dbReference>
<feature type="region of interest" description="Disordered" evidence="9">
    <location>
        <begin position="35"/>
        <end position="87"/>
    </location>
</feature>
<dbReference type="PRINTS" id="PR00320">
    <property type="entry name" value="GPROTEINBRPT"/>
</dbReference>
<dbReference type="SUPFAM" id="SSF50978">
    <property type="entry name" value="WD40 repeat-like"/>
    <property type="match status" value="1"/>
</dbReference>
<feature type="compositionally biased region" description="Basic and acidic residues" evidence="9">
    <location>
        <begin position="419"/>
        <end position="430"/>
    </location>
</feature>
<feature type="compositionally biased region" description="Polar residues" evidence="9">
    <location>
        <begin position="1780"/>
        <end position="1791"/>
    </location>
</feature>
<evidence type="ECO:0000256" key="7">
    <source>
        <dbReference type="ARBA" id="ARBA00023242"/>
    </source>
</evidence>
<dbReference type="PROSITE" id="PS50082">
    <property type="entry name" value="WD_REPEATS_2"/>
    <property type="match status" value="5"/>
</dbReference>
<feature type="compositionally biased region" description="Polar residues" evidence="9">
    <location>
        <begin position="1929"/>
        <end position="1941"/>
    </location>
</feature>
<evidence type="ECO:0000256" key="9">
    <source>
        <dbReference type="SAM" id="MobiDB-lite"/>
    </source>
</evidence>
<dbReference type="InterPro" id="IPR036322">
    <property type="entry name" value="WD40_repeat_dom_sf"/>
</dbReference>
<dbReference type="Pfam" id="PF04494">
    <property type="entry name" value="TFIID_NTD2"/>
    <property type="match status" value="1"/>
</dbReference>
<feature type="compositionally biased region" description="Basic and acidic residues" evidence="9">
    <location>
        <begin position="1990"/>
        <end position="2009"/>
    </location>
</feature>
<evidence type="ECO:0000259" key="10">
    <source>
        <dbReference type="Pfam" id="PF04494"/>
    </source>
</evidence>
<feature type="repeat" description="WD" evidence="8">
    <location>
        <begin position="997"/>
        <end position="1031"/>
    </location>
</feature>
<proteinExistence type="inferred from homology"/>
<feature type="repeat" description="WD" evidence="8">
    <location>
        <begin position="913"/>
        <end position="954"/>
    </location>
</feature>
<evidence type="ECO:0000313" key="12">
    <source>
        <dbReference type="RefSeq" id="XP_034109773.1"/>
    </source>
</evidence>
<dbReference type="PANTHER" id="PTHR19879">
    <property type="entry name" value="TRANSCRIPTION INITIATION FACTOR TFIID"/>
    <property type="match status" value="1"/>
</dbReference>
<gene>
    <name evidence="12" type="primary">LOC117571647</name>
</gene>
<keyword evidence="3 8" id="KW-0853">WD repeat</keyword>
<feature type="compositionally biased region" description="Basic and acidic residues" evidence="9">
    <location>
        <begin position="1897"/>
        <end position="1928"/>
    </location>
</feature>
<evidence type="ECO:0000256" key="1">
    <source>
        <dbReference type="ARBA" id="ARBA00004123"/>
    </source>
</evidence>
<feature type="compositionally biased region" description="Basic and acidic residues" evidence="9">
    <location>
        <begin position="2024"/>
        <end position="2037"/>
    </location>
</feature>
<feature type="region of interest" description="Disordered" evidence="9">
    <location>
        <begin position="2192"/>
        <end position="2297"/>
    </location>
</feature>
<dbReference type="OrthoDB" id="10266330at2759"/>
<evidence type="ECO:0000256" key="3">
    <source>
        <dbReference type="ARBA" id="ARBA00022574"/>
    </source>
</evidence>
<feature type="compositionally biased region" description="Basic and acidic residues" evidence="9">
    <location>
        <begin position="2104"/>
        <end position="2149"/>
    </location>
</feature>
<feature type="compositionally biased region" description="Acidic residues" evidence="9">
    <location>
        <begin position="2230"/>
        <end position="2245"/>
    </location>
</feature>
<feature type="compositionally biased region" description="Low complexity" evidence="9">
    <location>
        <begin position="2609"/>
        <end position="2618"/>
    </location>
</feature>
<dbReference type="PANTHER" id="PTHR19879:SF1">
    <property type="entry name" value="CANNONBALL-RELATED"/>
    <property type="match status" value="1"/>
</dbReference>
<dbReference type="GO" id="GO:0005634">
    <property type="term" value="C:nucleus"/>
    <property type="evidence" value="ECO:0007669"/>
    <property type="project" value="UniProtKB-SubCell"/>
</dbReference>
<feature type="compositionally biased region" description="Low complexity" evidence="9">
    <location>
        <begin position="447"/>
        <end position="456"/>
    </location>
</feature>
<feature type="compositionally biased region" description="Basic and acidic residues" evidence="9">
    <location>
        <begin position="2166"/>
        <end position="2179"/>
    </location>
</feature>
<feature type="compositionally biased region" description="Basic and acidic residues" evidence="9">
    <location>
        <begin position="2067"/>
        <end position="2077"/>
    </location>
</feature>
<dbReference type="RefSeq" id="XP_034109773.1">
    <property type="nucleotide sequence ID" value="XM_034253882.2"/>
</dbReference>
<feature type="compositionally biased region" description="Basic and acidic residues" evidence="9">
    <location>
        <begin position="2909"/>
        <end position="2926"/>
    </location>
</feature>
<feature type="compositionally biased region" description="Polar residues" evidence="9">
    <location>
        <begin position="1815"/>
        <end position="1831"/>
    </location>
</feature>
<dbReference type="InterPro" id="IPR037264">
    <property type="entry name" value="TFIID_NTD2_sf"/>
</dbReference>
<feature type="compositionally biased region" description="Basic and acidic residues" evidence="9">
    <location>
        <begin position="2463"/>
        <end position="2488"/>
    </location>
</feature>
<feature type="region of interest" description="Disordered" evidence="9">
    <location>
        <begin position="192"/>
        <end position="473"/>
    </location>
</feature>
<evidence type="ECO:0000313" key="11">
    <source>
        <dbReference type="Proteomes" id="UP000515160"/>
    </source>
</evidence>
<feature type="region of interest" description="Disordered" evidence="9">
    <location>
        <begin position="1243"/>
        <end position="1285"/>
    </location>
</feature>
<dbReference type="InterPro" id="IPR007582">
    <property type="entry name" value="TFIID_NTD2"/>
</dbReference>
<name>A0A6P8XC88_DROAB</name>
<dbReference type="SUPFAM" id="SSF160897">
    <property type="entry name" value="Taf5 N-terminal domain-like"/>
    <property type="match status" value="1"/>
</dbReference>
<dbReference type="PROSITE" id="PS50294">
    <property type="entry name" value="WD_REPEATS_REGION"/>
    <property type="match status" value="5"/>
</dbReference>
<feature type="compositionally biased region" description="Basic and acidic residues" evidence="9">
    <location>
        <begin position="330"/>
        <end position="341"/>
    </location>
</feature>
<dbReference type="SMART" id="SM00320">
    <property type="entry name" value="WD40"/>
    <property type="match status" value="6"/>
</dbReference>
<dbReference type="InterPro" id="IPR015943">
    <property type="entry name" value="WD40/YVTN_repeat-like_dom_sf"/>
</dbReference>
<dbReference type="PROSITE" id="PS00678">
    <property type="entry name" value="WD_REPEATS_1"/>
    <property type="match status" value="2"/>
</dbReference>
<feature type="compositionally biased region" description="Basic residues" evidence="9">
    <location>
        <begin position="431"/>
        <end position="446"/>
    </location>
</feature>
<dbReference type="GeneID" id="117571647"/>
<evidence type="ECO:0000256" key="6">
    <source>
        <dbReference type="ARBA" id="ARBA00023163"/>
    </source>
</evidence>
<evidence type="ECO:0000256" key="4">
    <source>
        <dbReference type="ARBA" id="ARBA00022737"/>
    </source>
</evidence>
<organism evidence="11 12">
    <name type="scientific">Drosophila albomicans</name>
    <name type="common">Fruit fly</name>
    <dbReference type="NCBI Taxonomy" id="7291"/>
    <lineage>
        <taxon>Eukaryota</taxon>
        <taxon>Metazoa</taxon>
        <taxon>Ecdysozoa</taxon>
        <taxon>Arthropoda</taxon>
        <taxon>Hexapoda</taxon>
        <taxon>Insecta</taxon>
        <taxon>Pterygota</taxon>
        <taxon>Neoptera</taxon>
        <taxon>Endopterygota</taxon>
        <taxon>Diptera</taxon>
        <taxon>Brachycera</taxon>
        <taxon>Muscomorpha</taxon>
        <taxon>Ephydroidea</taxon>
        <taxon>Drosophilidae</taxon>
        <taxon>Drosophila</taxon>
    </lineage>
</organism>
<evidence type="ECO:0000256" key="5">
    <source>
        <dbReference type="ARBA" id="ARBA00023015"/>
    </source>
</evidence>
<comment type="similarity">
    <text evidence="2">Belongs to the WD repeat TAF5 family.</text>
</comment>
<evidence type="ECO:0000256" key="8">
    <source>
        <dbReference type="PROSITE-ProRule" id="PRU00221"/>
    </source>
</evidence>
<dbReference type="Gene3D" id="1.25.40.500">
    <property type="entry name" value="TFIID subunit TAF5, NTD2 domain"/>
    <property type="match status" value="1"/>
</dbReference>
<feature type="compositionally biased region" description="Basic and acidic residues" evidence="9">
    <location>
        <begin position="2804"/>
        <end position="2829"/>
    </location>
</feature>
<dbReference type="Gene3D" id="2.130.10.10">
    <property type="entry name" value="YVTN repeat-like/Quinoprotein amine dehydrogenase"/>
    <property type="match status" value="2"/>
</dbReference>
<feature type="compositionally biased region" description="Basic and acidic residues" evidence="9">
    <location>
        <begin position="2275"/>
        <end position="2292"/>
    </location>
</feature>
<feature type="compositionally biased region" description="Acidic residues" evidence="9">
    <location>
        <begin position="2731"/>
        <end position="2747"/>
    </location>
</feature>